<dbReference type="GO" id="GO:0051213">
    <property type="term" value="F:dioxygenase activity"/>
    <property type="evidence" value="ECO:0007669"/>
    <property type="project" value="UniProtKB-KW"/>
</dbReference>
<protein>
    <submittedName>
        <fullName evidence="7">Taurine dioxygenase</fullName>
    </submittedName>
</protein>
<dbReference type="Gene3D" id="3.60.130.10">
    <property type="entry name" value="Clavaminate synthase-like"/>
    <property type="match status" value="1"/>
</dbReference>
<dbReference type="RefSeq" id="WP_345679529.1">
    <property type="nucleotide sequence ID" value="NZ_BAABHS010000032.1"/>
</dbReference>
<evidence type="ECO:0000256" key="2">
    <source>
        <dbReference type="ARBA" id="ARBA00022723"/>
    </source>
</evidence>
<evidence type="ECO:0000259" key="6">
    <source>
        <dbReference type="Pfam" id="PF02668"/>
    </source>
</evidence>
<name>A0ABP9I4F8_9ACTN</name>
<dbReference type="PANTHER" id="PTHR30468:SF1">
    <property type="entry name" value="ALPHA-KETOGLUTARATE-DEPENDENT SULFONATE DIOXYGENASE"/>
    <property type="match status" value="1"/>
</dbReference>
<evidence type="ECO:0000256" key="5">
    <source>
        <dbReference type="ARBA" id="ARBA00023004"/>
    </source>
</evidence>
<evidence type="ECO:0000256" key="1">
    <source>
        <dbReference type="ARBA" id="ARBA00005896"/>
    </source>
</evidence>
<proteinExistence type="inferred from homology"/>
<dbReference type="Pfam" id="PF02668">
    <property type="entry name" value="TauD"/>
    <property type="match status" value="1"/>
</dbReference>
<dbReference type="InterPro" id="IPR051323">
    <property type="entry name" value="AtsK-like"/>
</dbReference>
<keyword evidence="2" id="KW-0479">Metal-binding</keyword>
<dbReference type="Proteomes" id="UP001500466">
    <property type="component" value="Unassembled WGS sequence"/>
</dbReference>
<evidence type="ECO:0000313" key="8">
    <source>
        <dbReference type="Proteomes" id="UP001500466"/>
    </source>
</evidence>
<dbReference type="InterPro" id="IPR042098">
    <property type="entry name" value="TauD-like_sf"/>
</dbReference>
<comment type="caution">
    <text evidence="7">The sequence shown here is derived from an EMBL/GenBank/DDBJ whole genome shotgun (WGS) entry which is preliminary data.</text>
</comment>
<sequence length="265" mass="29668">MFDIRPLTPAIGAEVAGIDLNDDLGPDAYAALTEALHTHQVLFFRGQDIDAYRQRDFAAGFGTLQQFPFGHPPAPDLPEVMVLATGDGPKQSNADIWHSDATFMARPPLGTMLRAVSLPPLGGDTLWADMESAYAALSAPMRVLLDGLTAEHDFTKSRTHRGGDPDALPVVAHPVVRTHPVTGRRCLYVNRIFTTRIVELDERENELLLPFLFDHVTRPDFQVRFGWRPGDIAFWDNRSTQHYAVYDYEAPRVMHRIVIEGDEPR</sequence>
<evidence type="ECO:0000256" key="4">
    <source>
        <dbReference type="ARBA" id="ARBA00023002"/>
    </source>
</evidence>
<feature type="domain" description="TauD/TfdA-like" evidence="6">
    <location>
        <begin position="3"/>
        <end position="257"/>
    </location>
</feature>
<gene>
    <name evidence="7" type="primary">tauD_4</name>
    <name evidence="7" type="ORF">GCM10023205_66890</name>
</gene>
<dbReference type="EMBL" id="BAABHS010000032">
    <property type="protein sequence ID" value="GAA4986852.1"/>
    <property type="molecule type" value="Genomic_DNA"/>
</dbReference>
<dbReference type="InterPro" id="IPR003819">
    <property type="entry name" value="TauD/TfdA-like"/>
</dbReference>
<reference evidence="8" key="1">
    <citation type="journal article" date="2019" name="Int. J. Syst. Evol. Microbiol.">
        <title>The Global Catalogue of Microorganisms (GCM) 10K type strain sequencing project: providing services to taxonomists for standard genome sequencing and annotation.</title>
        <authorList>
            <consortium name="The Broad Institute Genomics Platform"/>
            <consortium name="The Broad Institute Genome Sequencing Center for Infectious Disease"/>
            <person name="Wu L."/>
            <person name="Ma J."/>
        </authorList>
    </citation>
    <scope>NUCLEOTIDE SEQUENCE [LARGE SCALE GENOMIC DNA]</scope>
    <source>
        <strain evidence="8">JCM 17986</strain>
    </source>
</reference>
<keyword evidence="4" id="KW-0560">Oxidoreductase</keyword>
<comment type="similarity">
    <text evidence="1">Belongs to the TfdA dioxygenase family.</text>
</comment>
<keyword evidence="8" id="KW-1185">Reference proteome</keyword>
<dbReference type="PANTHER" id="PTHR30468">
    <property type="entry name" value="ALPHA-KETOGLUTARATE-DEPENDENT SULFONATE DIOXYGENASE"/>
    <property type="match status" value="1"/>
</dbReference>
<accession>A0ABP9I4F8</accession>
<dbReference type="SUPFAM" id="SSF51197">
    <property type="entry name" value="Clavaminate synthase-like"/>
    <property type="match status" value="1"/>
</dbReference>
<organism evidence="7 8">
    <name type="scientific">Yinghuangia aomiensis</name>
    <dbReference type="NCBI Taxonomy" id="676205"/>
    <lineage>
        <taxon>Bacteria</taxon>
        <taxon>Bacillati</taxon>
        <taxon>Actinomycetota</taxon>
        <taxon>Actinomycetes</taxon>
        <taxon>Kitasatosporales</taxon>
        <taxon>Streptomycetaceae</taxon>
        <taxon>Yinghuangia</taxon>
    </lineage>
</organism>
<keyword evidence="5" id="KW-0408">Iron</keyword>
<evidence type="ECO:0000256" key="3">
    <source>
        <dbReference type="ARBA" id="ARBA00022964"/>
    </source>
</evidence>
<keyword evidence="3 7" id="KW-0223">Dioxygenase</keyword>
<evidence type="ECO:0000313" key="7">
    <source>
        <dbReference type="EMBL" id="GAA4986852.1"/>
    </source>
</evidence>